<dbReference type="CDD" id="cd13441">
    <property type="entry name" value="CamS_repeat_1"/>
    <property type="match status" value="1"/>
</dbReference>
<proteinExistence type="predicted"/>
<dbReference type="Proteomes" id="UP000679950">
    <property type="component" value="Unassembled WGS sequence"/>
</dbReference>
<protein>
    <submittedName>
        <fullName evidence="1">Lipoprotein YerH</fullName>
    </submittedName>
</protein>
<dbReference type="RefSeq" id="WP_212966660.1">
    <property type="nucleotide sequence ID" value="NZ_BORB01000024.1"/>
</dbReference>
<reference evidence="1 2" key="1">
    <citation type="submission" date="2021-03" db="EMBL/GenBank/DDBJ databases">
        <title>Antimicrobial resistance genes in bacteria isolated from Japanese honey, and their potential for conferring macrolide and lincosamide resistance in the American foulbrood pathogen Paenibacillus larvae.</title>
        <authorList>
            <person name="Okamoto M."/>
            <person name="Kumagai M."/>
            <person name="Kanamori H."/>
            <person name="Takamatsu D."/>
        </authorList>
    </citation>
    <scope>NUCLEOTIDE SEQUENCE [LARGE SCALE GENOMIC DNA]</scope>
    <source>
        <strain evidence="1 2">J8TS2</strain>
    </source>
</reference>
<dbReference type="Gene3D" id="3.10.570.10">
    <property type="entry name" value="sex pheromone staph- cam373 precursor domain"/>
    <property type="match status" value="1"/>
</dbReference>
<gene>
    <name evidence="1" type="primary">yerH</name>
    <name evidence="1" type="ORF">J8TS2_27740</name>
</gene>
<comment type="caution">
    <text evidence="1">The sequence shown here is derived from an EMBL/GenBank/DDBJ whole genome shotgun (WGS) entry which is preliminary data.</text>
</comment>
<evidence type="ECO:0000313" key="2">
    <source>
        <dbReference type="Proteomes" id="UP000679950"/>
    </source>
</evidence>
<sequence>MKKWLISSLIIFLLSGCAPQITKENEIVQEKDEKKEKSIIPNYQISDSIYRTKIPFKPSKTRGMVVDRLNSTYDINEFETGLMRVAKENFSTDTYLFQEGQNLDQETVRSWLNRKYTKAQLKELKLDEEDNVGLNPVNDEKGSVEEQNEKSPIYLAHILEHDYLVKDGKTVKLGGMVIGLALNSVHYYQKEQYGATFEQPIEHAKLEAEGKKIADEVLKRLRSMEGLSNIPITIALFEQNSKNAVVPGSFFAYAHAAKGSSSLGDWKKIDEKHYLFPSSDAEEDHREDVAYFMRFKDDIEKYFPNYNGLIGRAFYKNDQLVNLEIDIPIQLYGEAEVIGFTQWAASLVIDHFENFNVNVNISSINGAEALISKKSGDKEPFVHIYK</sequence>
<dbReference type="PROSITE" id="PS51257">
    <property type="entry name" value="PROKAR_LIPOPROTEIN"/>
    <property type="match status" value="1"/>
</dbReference>
<dbReference type="InterPro" id="IPR011426">
    <property type="entry name" value="CamS"/>
</dbReference>
<dbReference type="EMBL" id="BORB01000024">
    <property type="protein sequence ID" value="GIN58455.1"/>
    <property type="molecule type" value="Genomic_DNA"/>
</dbReference>
<dbReference type="PIRSF" id="PIRSF012509">
    <property type="entry name" value="CamS"/>
    <property type="match status" value="1"/>
</dbReference>
<dbReference type="CDD" id="cd13440">
    <property type="entry name" value="CamS_repeat_2"/>
    <property type="match status" value="1"/>
</dbReference>
<keyword evidence="1" id="KW-0449">Lipoprotein</keyword>
<evidence type="ECO:0000313" key="1">
    <source>
        <dbReference type="EMBL" id="GIN58455.1"/>
    </source>
</evidence>
<accession>A0ABQ4KKH1</accession>
<organism evidence="1 2">
    <name type="scientific">Lederbergia ruris</name>
    <dbReference type="NCBI Taxonomy" id="217495"/>
    <lineage>
        <taxon>Bacteria</taxon>
        <taxon>Bacillati</taxon>
        <taxon>Bacillota</taxon>
        <taxon>Bacilli</taxon>
        <taxon>Bacillales</taxon>
        <taxon>Bacillaceae</taxon>
        <taxon>Lederbergia</taxon>
    </lineage>
</organism>
<dbReference type="Pfam" id="PF07537">
    <property type="entry name" value="CamS"/>
    <property type="match status" value="1"/>
</dbReference>
<name>A0ABQ4KKH1_9BACI</name>
<keyword evidence="2" id="KW-1185">Reference proteome</keyword>